<protein>
    <submittedName>
        <fullName evidence="2">18590_t:CDS:1</fullName>
    </submittedName>
</protein>
<keyword evidence="3" id="KW-1185">Reference proteome</keyword>
<sequence>MGKINNKPNRNLNCRILIVRRSLHSSNPIFENHLNNLEYRIQQLENKQFKTKRLIKNVGQIRNSRQIRN</sequence>
<proteinExistence type="predicted"/>
<evidence type="ECO:0000256" key="1">
    <source>
        <dbReference type="SAM" id="Coils"/>
    </source>
</evidence>
<dbReference type="EMBL" id="CAJVQB010007006">
    <property type="protein sequence ID" value="CAG8695487.1"/>
    <property type="molecule type" value="Genomic_DNA"/>
</dbReference>
<comment type="caution">
    <text evidence="2">The sequence shown here is derived from an EMBL/GenBank/DDBJ whole genome shotgun (WGS) entry which is preliminary data.</text>
</comment>
<evidence type="ECO:0000313" key="2">
    <source>
        <dbReference type="EMBL" id="CAG8695487.1"/>
    </source>
</evidence>
<dbReference type="Proteomes" id="UP000789901">
    <property type="component" value="Unassembled WGS sequence"/>
</dbReference>
<accession>A0ABN7UYH1</accession>
<feature type="coiled-coil region" evidence="1">
    <location>
        <begin position="27"/>
        <end position="54"/>
    </location>
</feature>
<gene>
    <name evidence="2" type="ORF">GMARGA_LOCUS11787</name>
</gene>
<feature type="non-terminal residue" evidence="2">
    <location>
        <position position="69"/>
    </location>
</feature>
<evidence type="ECO:0000313" key="3">
    <source>
        <dbReference type="Proteomes" id="UP000789901"/>
    </source>
</evidence>
<reference evidence="2 3" key="1">
    <citation type="submission" date="2021-06" db="EMBL/GenBank/DDBJ databases">
        <authorList>
            <person name="Kallberg Y."/>
            <person name="Tangrot J."/>
            <person name="Rosling A."/>
        </authorList>
    </citation>
    <scope>NUCLEOTIDE SEQUENCE [LARGE SCALE GENOMIC DNA]</scope>
    <source>
        <strain evidence="2 3">120-4 pot B 10/14</strain>
    </source>
</reference>
<name>A0ABN7UYH1_GIGMA</name>
<organism evidence="2 3">
    <name type="scientific">Gigaspora margarita</name>
    <dbReference type="NCBI Taxonomy" id="4874"/>
    <lineage>
        <taxon>Eukaryota</taxon>
        <taxon>Fungi</taxon>
        <taxon>Fungi incertae sedis</taxon>
        <taxon>Mucoromycota</taxon>
        <taxon>Glomeromycotina</taxon>
        <taxon>Glomeromycetes</taxon>
        <taxon>Diversisporales</taxon>
        <taxon>Gigasporaceae</taxon>
        <taxon>Gigaspora</taxon>
    </lineage>
</organism>
<keyword evidence="1" id="KW-0175">Coiled coil</keyword>